<dbReference type="Gene3D" id="2.70.150.10">
    <property type="entry name" value="Calcium-transporting ATPase, cytoplasmic transduction domain A"/>
    <property type="match status" value="1"/>
</dbReference>
<dbReference type="InterPro" id="IPR023214">
    <property type="entry name" value="HAD_sf"/>
</dbReference>
<dbReference type="InterPro" id="IPR008250">
    <property type="entry name" value="ATPase_P-typ_transduc_dom_A_sf"/>
</dbReference>
<evidence type="ECO:0000256" key="10">
    <source>
        <dbReference type="ARBA" id="ARBA00022842"/>
    </source>
</evidence>
<feature type="transmembrane region" description="Helical" evidence="15">
    <location>
        <begin position="168"/>
        <end position="191"/>
    </location>
</feature>
<feature type="region of interest" description="Disordered" evidence="16">
    <location>
        <begin position="497"/>
        <end position="525"/>
    </location>
</feature>
<dbReference type="InterPro" id="IPR018303">
    <property type="entry name" value="ATPase_P-typ_P_site"/>
</dbReference>
<dbReference type="InterPro" id="IPR001757">
    <property type="entry name" value="P_typ_ATPase"/>
</dbReference>
<feature type="transmembrane region" description="Helical" evidence="15">
    <location>
        <begin position="197"/>
        <end position="215"/>
    </location>
</feature>
<evidence type="ECO:0000256" key="2">
    <source>
        <dbReference type="ARBA" id="ARBA00006024"/>
    </source>
</evidence>
<evidence type="ECO:0000259" key="17">
    <source>
        <dbReference type="PROSITE" id="PS50846"/>
    </source>
</evidence>
<gene>
    <name evidence="18" type="ORF">RM543_02415</name>
</gene>
<dbReference type="SUPFAM" id="SSF81653">
    <property type="entry name" value="Calcium ATPase, transduction domain A"/>
    <property type="match status" value="1"/>
</dbReference>
<dbReference type="EMBL" id="JAVRHL010000001">
    <property type="protein sequence ID" value="MDT0681524.1"/>
    <property type="molecule type" value="Genomic_DNA"/>
</dbReference>
<dbReference type="SUPFAM" id="SSF56784">
    <property type="entry name" value="HAD-like"/>
    <property type="match status" value="1"/>
</dbReference>
<evidence type="ECO:0000256" key="16">
    <source>
        <dbReference type="SAM" id="MobiDB-lite"/>
    </source>
</evidence>
<keyword evidence="14 15" id="KW-0472">Membrane</keyword>
<comment type="subcellular location">
    <subcellularLocation>
        <location evidence="1">Cell membrane</location>
        <topology evidence="1">Multi-pass membrane protein</topology>
    </subcellularLocation>
</comment>
<feature type="transmembrane region" description="Helical" evidence="15">
    <location>
        <begin position="352"/>
        <end position="371"/>
    </location>
</feature>
<evidence type="ECO:0000256" key="8">
    <source>
        <dbReference type="ARBA" id="ARBA00022741"/>
    </source>
</evidence>
<feature type="transmembrane region" description="Helical" evidence="15">
    <location>
        <begin position="383"/>
        <end position="410"/>
    </location>
</feature>
<keyword evidence="6 15" id="KW-0812">Transmembrane</keyword>
<feature type="domain" description="HMA" evidence="17">
    <location>
        <begin position="22"/>
        <end position="86"/>
    </location>
</feature>
<dbReference type="NCBIfam" id="TIGR01511">
    <property type="entry name" value="ATPase-IB1_Cu"/>
    <property type="match status" value="1"/>
</dbReference>
<evidence type="ECO:0000256" key="15">
    <source>
        <dbReference type="RuleBase" id="RU362081"/>
    </source>
</evidence>
<dbReference type="NCBIfam" id="TIGR01494">
    <property type="entry name" value="ATPase_P-type"/>
    <property type="match status" value="2"/>
</dbReference>
<dbReference type="Gene3D" id="3.40.50.1000">
    <property type="entry name" value="HAD superfamily/HAD-like"/>
    <property type="match status" value="1"/>
</dbReference>
<dbReference type="Pfam" id="PF00702">
    <property type="entry name" value="Hydrolase"/>
    <property type="match status" value="1"/>
</dbReference>
<keyword evidence="3" id="KW-0813">Transport</keyword>
<dbReference type="PANTHER" id="PTHR43520">
    <property type="entry name" value="ATP7, ISOFORM B"/>
    <property type="match status" value="1"/>
</dbReference>
<dbReference type="InterPro" id="IPR059000">
    <property type="entry name" value="ATPase_P-type_domA"/>
</dbReference>
<keyword evidence="12 15" id="KW-1133">Transmembrane helix</keyword>
<dbReference type="InterPro" id="IPR006121">
    <property type="entry name" value="HMA_dom"/>
</dbReference>
<evidence type="ECO:0000256" key="4">
    <source>
        <dbReference type="ARBA" id="ARBA00022475"/>
    </source>
</evidence>
<dbReference type="RefSeq" id="WP_311689272.1">
    <property type="nucleotide sequence ID" value="NZ_JAVRHL010000001.1"/>
</dbReference>
<evidence type="ECO:0000313" key="18">
    <source>
        <dbReference type="EMBL" id="MDT0681524.1"/>
    </source>
</evidence>
<dbReference type="PROSITE" id="PS00154">
    <property type="entry name" value="ATPASE_E1_E2"/>
    <property type="match status" value="1"/>
</dbReference>
<evidence type="ECO:0000256" key="12">
    <source>
        <dbReference type="ARBA" id="ARBA00022989"/>
    </source>
</evidence>
<proteinExistence type="inferred from homology"/>
<dbReference type="CDD" id="cd00371">
    <property type="entry name" value="HMA"/>
    <property type="match status" value="1"/>
</dbReference>
<dbReference type="PRINTS" id="PR00119">
    <property type="entry name" value="CATATPASE"/>
</dbReference>
<dbReference type="Pfam" id="PF00122">
    <property type="entry name" value="E1-E2_ATPase"/>
    <property type="match status" value="1"/>
</dbReference>
<dbReference type="InterPro" id="IPR023298">
    <property type="entry name" value="ATPase_P-typ_TM_dom_sf"/>
</dbReference>
<evidence type="ECO:0000256" key="13">
    <source>
        <dbReference type="ARBA" id="ARBA00023065"/>
    </source>
</evidence>
<keyword evidence="4 15" id="KW-1003">Cell membrane</keyword>
<organism evidence="18 19">
    <name type="scientific">Tropicimonas omnivorans</name>
    <dbReference type="NCBI Taxonomy" id="3075590"/>
    <lineage>
        <taxon>Bacteria</taxon>
        <taxon>Pseudomonadati</taxon>
        <taxon>Pseudomonadota</taxon>
        <taxon>Alphaproteobacteria</taxon>
        <taxon>Rhodobacterales</taxon>
        <taxon>Roseobacteraceae</taxon>
        <taxon>Tropicimonas</taxon>
    </lineage>
</organism>
<evidence type="ECO:0000256" key="3">
    <source>
        <dbReference type="ARBA" id="ARBA00022448"/>
    </source>
</evidence>
<accession>A0ABU3DDB2</accession>
<evidence type="ECO:0000256" key="6">
    <source>
        <dbReference type="ARBA" id="ARBA00022692"/>
    </source>
</evidence>
<evidence type="ECO:0000256" key="9">
    <source>
        <dbReference type="ARBA" id="ARBA00022840"/>
    </source>
</evidence>
<keyword evidence="11" id="KW-1278">Translocase</keyword>
<feature type="compositionally biased region" description="Low complexity" evidence="16">
    <location>
        <begin position="512"/>
        <end position="525"/>
    </location>
</feature>
<dbReference type="Proteomes" id="UP001265259">
    <property type="component" value="Unassembled WGS sequence"/>
</dbReference>
<keyword evidence="9 15" id="KW-0067">ATP-binding</keyword>
<comment type="caution">
    <text evidence="18">The sequence shown here is derived from an EMBL/GenBank/DDBJ whole genome shotgun (WGS) entry which is preliminary data.</text>
</comment>
<dbReference type="InterPro" id="IPR036412">
    <property type="entry name" value="HAD-like_sf"/>
</dbReference>
<dbReference type="InterPro" id="IPR023299">
    <property type="entry name" value="ATPase_P-typ_cyto_dom_N"/>
</dbReference>
<sequence>MTAACPACVALPERAAARDADPDLVLHLPDIHCAGCIASVEETLGRLPEVREARVNLTLRRVFIAGANIAPGPMIDALAGAGHRAQELDTGRLGRQGNEGRDLLMRIGVAGFAMMNVMLLSVAVWSGAAGATERLFHLISAAIALPAVAFSGRPFFASALTALSRGRLNMDVPISLAITLAALVSLASALFGGEQHGWFDAALALTFFLLIGRYLDHAGRNAARSAAAELAALDVSQAILLEGGAERIVRAEDLAPGDMIRARPGDRLPADGVVTSGLSDLDRSALTGESKAGRVGPGEEVAAGEVNLTGPLDIRVVRAGRDTALSRLTDLVATAEAQRSRHAGIADRAARAYAPVVHILGAAAFLLWLALTGDAWRALDVAISVLVITCPCALGLAVPAVSTVATARLYKLGLLVKSRTALERLSEIDLVVFDKTGTLTTGAARLRGEPDPAALSLAAGLAQGSNHPYSRAIVAAAAERGLEPAPVQDVTEVAGRGVEGRSGGRRVRLGRPDWAGPGDADPDGVALGDGTHVTLFTFEEEPRPDAEECLRTLEAHGYDIALLSGDASAAVARIAGRLGIESATGRMTPEEKAAWLEARAAEGRRTLMIGDGLNDTGALSVAHAALSPGSALEAARSLADVVLLSDRLEPIATLLATARASTVRMKQNIALAGLYNVVAVPLAFSGHATPLIAALAMSASSLTVSLNAARKLA</sequence>
<comment type="similarity">
    <text evidence="2 15">Belongs to the cation transport ATPase (P-type) (TC 3.A.3) family. Type IB subfamily.</text>
</comment>
<evidence type="ECO:0000256" key="1">
    <source>
        <dbReference type="ARBA" id="ARBA00004651"/>
    </source>
</evidence>
<dbReference type="Pfam" id="PF00403">
    <property type="entry name" value="HMA"/>
    <property type="match status" value="1"/>
</dbReference>
<keyword evidence="19" id="KW-1185">Reference proteome</keyword>
<dbReference type="Gene3D" id="3.30.70.100">
    <property type="match status" value="1"/>
</dbReference>
<dbReference type="InterPro" id="IPR027256">
    <property type="entry name" value="P-typ_ATPase_IB"/>
</dbReference>
<dbReference type="InterPro" id="IPR036163">
    <property type="entry name" value="HMA_dom_sf"/>
</dbReference>
<dbReference type="NCBIfam" id="TIGR01525">
    <property type="entry name" value="ATPase-IB_hvy"/>
    <property type="match status" value="1"/>
</dbReference>
<evidence type="ECO:0000256" key="11">
    <source>
        <dbReference type="ARBA" id="ARBA00022967"/>
    </source>
</evidence>
<dbReference type="SUPFAM" id="SSF55008">
    <property type="entry name" value="HMA, heavy metal-associated domain"/>
    <property type="match status" value="1"/>
</dbReference>
<evidence type="ECO:0000256" key="7">
    <source>
        <dbReference type="ARBA" id="ARBA00022723"/>
    </source>
</evidence>
<dbReference type="PROSITE" id="PS50846">
    <property type="entry name" value="HMA_2"/>
    <property type="match status" value="1"/>
</dbReference>
<evidence type="ECO:0000256" key="14">
    <source>
        <dbReference type="ARBA" id="ARBA00023136"/>
    </source>
</evidence>
<evidence type="ECO:0000256" key="5">
    <source>
        <dbReference type="ARBA" id="ARBA00022553"/>
    </source>
</evidence>
<keyword evidence="10" id="KW-0460">Magnesium</keyword>
<dbReference type="NCBIfam" id="TIGR01512">
    <property type="entry name" value="ATPase-IB2_Cd"/>
    <property type="match status" value="1"/>
</dbReference>
<dbReference type="InterPro" id="IPR017969">
    <property type="entry name" value="Heavy-metal-associated_CS"/>
</dbReference>
<dbReference type="PRINTS" id="PR00120">
    <property type="entry name" value="HATPASE"/>
</dbReference>
<protein>
    <submittedName>
        <fullName evidence="18">Heavy metal translocating P-type ATPase</fullName>
    </submittedName>
</protein>
<dbReference type="Gene3D" id="3.40.1110.10">
    <property type="entry name" value="Calcium-transporting ATPase, cytoplasmic domain N"/>
    <property type="match status" value="1"/>
</dbReference>
<evidence type="ECO:0000313" key="19">
    <source>
        <dbReference type="Proteomes" id="UP001265259"/>
    </source>
</evidence>
<keyword evidence="13" id="KW-0406">Ion transport</keyword>
<keyword evidence="8 15" id="KW-0547">Nucleotide-binding</keyword>
<reference evidence="18 19" key="1">
    <citation type="submission" date="2023-09" db="EMBL/GenBank/DDBJ databases">
        <authorList>
            <person name="Rey-Velasco X."/>
        </authorList>
    </citation>
    <scope>NUCLEOTIDE SEQUENCE [LARGE SCALE GENOMIC DNA]</scope>
    <source>
        <strain evidence="18 19">F158</strain>
    </source>
</reference>
<dbReference type="PANTHER" id="PTHR43520:SF5">
    <property type="entry name" value="CATION-TRANSPORTING P-TYPE ATPASE-RELATED"/>
    <property type="match status" value="1"/>
</dbReference>
<feature type="transmembrane region" description="Helical" evidence="15">
    <location>
        <begin position="103"/>
        <end position="129"/>
    </location>
</feature>
<keyword evidence="7 15" id="KW-0479">Metal-binding</keyword>
<name>A0ABU3DDB2_9RHOB</name>
<keyword evidence="5" id="KW-0597">Phosphoprotein</keyword>
<dbReference type="PROSITE" id="PS01047">
    <property type="entry name" value="HMA_1"/>
    <property type="match status" value="1"/>
</dbReference>
<feature type="transmembrane region" description="Helical" evidence="15">
    <location>
        <begin position="135"/>
        <end position="156"/>
    </location>
</feature>
<dbReference type="SUPFAM" id="SSF81665">
    <property type="entry name" value="Calcium ATPase, transmembrane domain M"/>
    <property type="match status" value="1"/>
</dbReference>
<feature type="transmembrane region" description="Helical" evidence="15">
    <location>
        <begin position="669"/>
        <end position="685"/>
    </location>
</feature>